<keyword evidence="4" id="KW-1185">Reference proteome</keyword>
<dbReference type="RefSeq" id="WP_108402212.1">
    <property type="nucleotide sequence ID" value="NZ_NESP01000001.1"/>
</dbReference>
<reference evidence="3 4" key="1">
    <citation type="submission" date="2017-04" db="EMBL/GenBank/DDBJ databases">
        <title>Unexpected and diverse lifestyles within the genus Limnohabitans.</title>
        <authorList>
            <person name="Kasalicky V."/>
            <person name="Mehrshad M."/>
            <person name="Andrei S.-A."/>
            <person name="Salcher M."/>
            <person name="Kratochvilova H."/>
            <person name="Simek K."/>
            <person name="Ghai R."/>
        </authorList>
    </citation>
    <scope>NUCLEOTIDE SEQUENCE [LARGE SCALE GENOMIC DNA]</scope>
    <source>
        <strain evidence="3 4">MWH-C5</strain>
    </source>
</reference>
<dbReference type="Gene3D" id="3.40.50.720">
    <property type="entry name" value="NAD(P)-binding Rossmann-like Domain"/>
    <property type="match status" value="1"/>
</dbReference>
<dbReference type="EMBL" id="NESP01000001">
    <property type="protein sequence ID" value="PUE59655.1"/>
    <property type="molecule type" value="Genomic_DNA"/>
</dbReference>
<dbReference type="PRINTS" id="PR00081">
    <property type="entry name" value="GDHRDH"/>
</dbReference>
<dbReference type="Pfam" id="PF00106">
    <property type="entry name" value="adh_short"/>
    <property type="match status" value="1"/>
</dbReference>
<dbReference type="AlphaFoldDB" id="A0A315ES86"/>
<name>A0A315ES86_9BURK</name>
<dbReference type="GO" id="GO:0016491">
    <property type="term" value="F:oxidoreductase activity"/>
    <property type="evidence" value="ECO:0007669"/>
    <property type="project" value="UniProtKB-KW"/>
</dbReference>
<gene>
    <name evidence="3" type="ORF">B9Z44_08755</name>
</gene>
<sequence length="247" mass="26436">MQHIVIIGATSAMAEHCARLWVQAAPVRLTLVGRDEARTRRVADDLRVRSPQSDVHVMTSDFVDAAAIQRTVSHIVNQAAVDVVLIAHGVLSGQGTCQDDLLACDAALQVNGVSPVLFAEAFAKPMVATNHGTIAIIGSVAGDRGRKTNYVYGAAKGLVSRYAQGMQHRLAQTNVKVVLIKPGPTDTPMTSDLKAKGQKMASVEVVAQDIVKGIASGKPVVYTPGIWQVIMLVVMHLPRFVFNKLNI</sequence>
<comment type="caution">
    <text evidence="3">The sequence shown here is derived from an EMBL/GenBank/DDBJ whole genome shotgun (WGS) entry which is preliminary data.</text>
</comment>
<dbReference type="PANTHER" id="PTHR44196:SF1">
    <property type="entry name" value="DEHYDROGENASE_REDUCTASE SDR FAMILY MEMBER 7B"/>
    <property type="match status" value="1"/>
</dbReference>
<dbReference type="SUPFAM" id="SSF51735">
    <property type="entry name" value="NAD(P)-binding Rossmann-fold domains"/>
    <property type="match status" value="1"/>
</dbReference>
<evidence type="ECO:0000313" key="4">
    <source>
        <dbReference type="Proteomes" id="UP000251341"/>
    </source>
</evidence>
<organism evidence="3 4">
    <name type="scientific">Limnohabitans curvus</name>
    <dbReference type="NCBI Taxonomy" id="323423"/>
    <lineage>
        <taxon>Bacteria</taxon>
        <taxon>Pseudomonadati</taxon>
        <taxon>Pseudomonadota</taxon>
        <taxon>Betaproteobacteria</taxon>
        <taxon>Burkholderiales</taxon>
        <taxon>Comamonadaceae</taxon>
        <taxon>Limnohabitans</taxon>
    </lineage>
</organism>
<accession>A0A315ES86</accession>
<dbReference type="InterPro" id="IPR002347">
    <property type="entry name" value="SDR_fam"/>
</dbReference>
<keyword evidence="2" id="KW-0560">Oxidoreductase</keyword>
<evidence type="ECO:0000313" key="3">
    <source>
        <dbReference type="EMBL" id="PUE59655.1"/>
    </source>
</evidence>
<protein>
    <submittedName>
        <fullName evidence="3">Short-chain dehydrogenase</fullName>
    </submittedName>
</protein>
<comment type="similarity">
    <text evidence="1">Belongs to the short-chain dehydrogenases/reductases (SDR) family.</text>
</comment>
<dbReference type="GO" id="GO:0016020">
    <property type="term" value="C:membrane"/>
    <property type="evidence" value="ECO:0007669"/>
    <property type="project" value="TreeGrafter"/>
</dbReference>
<evidence type="ECO:0000256" key="2">
    <source>
        <dbReference type="ARBA" id="ARBA00023002"/>
    </source>
</evidence>
<dbReference type="PANTHER" id="PTHR44196">
    <property type="entry name" value="DEHYDROGENASE/REDUCTASE SDR FAMILY MEMBER 7B"/>
    <property type="match status" value="1"/>
</dbReference>
<dbReference type="Proteomes" id="UP000251341">
    <property type="component" value="Unassembled WGS sequence"/>
</dbReference>
<dbReference type="InterPro" id="IPR036291">
    <property type="entry name" value="NAD(P)-bd_dom_sf"/>
</dbReference>
<proteinExistence type="inferred from homology"/>
<evidence type="ECO:0000256" key="1">
    <source>
        <dbReference type="ARBA" id="ARBA00006484"/>
    </source>
</evidence>